<feature type="region of interest" description="Disordered" evidence="1">
    <location>
        <begin position="38"/>
        <end position="110"/>
    </location>
</feature>
<feature type="compositionally biased region" description="Pro residues" evidence="1">
    <location>
        <begin position="73"/>
        <end position="84"/>
    </location>
</feature>
<evidence type="ECO:0000256" key="2">
    <source>
        <dbReference type="SAM" id="SignalP"/>
    </source>
</evidence>
<feature type="compositionally biased region" description="Pro residues" evidence="1">
    <location>
        <begin position="43"/>
        <end position="56"/>
    </location>
</feature>
<organism evidence="3 4">
    <name type="scientific">Patella caerulea</name>
    <name type="common">Rayed Mediterranean limpet</name>
    <dbReference type="NCBI Taxonomy" id="87958"/>
    <lineage>
        <taxon>Eukaryota</taxon>
        <taxon>Metazoa</taxon>
        <taxon>Spiralia</taxon>
        <taxon>Lophotrochozoa</taxon>
        <taxon>Mollusca</taxon>
        <taxon>Gastropoda</taxon>
        <taxon>Patellogastropoda</taxon>
        <taxon>Patelloidea</taxon>
        <taxon>Patellidae</taxon>
        <taxon>Patella</taxon>
    </lineage>
</organism>
<dbReference type="EMBL" id="JAZGQO010000011">
    <property type="protein sequence ID" value="KAK6173558.1"/>
    <property type="molecule type" value="Genomic_DNA"/>
</dbReference>
<protein>
    <submittedName>
        <fullName evidence="3">Uncharacterized protein</fullName>
    </submittedName>
</protein>
<reference evidence="3 4" key="1">
    <citation type="submission" date="2024-01" db="EMBL/GenBank/DDBJ databases">
        <title>The genome of the rayed Mediterranean limpet Patella caerulea (Linnaeus, 1758).</title>
        <authorList>
            <person name="Anh-Thu Weber A."/>
            <person name="Halstead-Nussloch G."/>
        </authorList>
    </citation>
    <scope>NUCLEOTIDE SEQUENCE [LARGE SCALE GENOMIC DNA]</scope>
    <source>
        <strain evidence="3">AATW-2023a</strain>
        <tissue evidence="3">Whole specimen</tissue>
    </source>
</reference>
<evidence type="ECO:0000313" key="4">
    <source>
        <dbReference type="Proteomes" id="UP001347796"/>
    </source>
</evidence>
<keyword evidence="4" id="KW-1185">Reference proteome</keyword>
<name>A0AAN8JFZ3_PATCE</name>
<comment type="caution">
    <text evidence="3">The sequence shown here is derived from an EMBL/GenBank/DDBJ whole genome shotgun (WGS) entry which is preliminary data.</text>
</comment>
<evidence type="ECO:0000256" key="1">
    <source>
        <dbReference type="SAM" id="MobiDB-lite"/>
    </source>
</evidence>
<feature type="chain" id="PRO_5042878355" evidence="2">
    <location>
        <begin position="21"/>
        <end position="278"/>
    </location>
</feature>
<dbReference type="AlphaFoldDB" id="A0AAN8JFZ3"/>
<dbReference type="Proteomes" id="UP001347796">
    <property type="component" value="Unassembled WGS sequence"/>
</dbReference>
<keyword evidence="2" id="KW-0732">Signal</keyword>
<proteinExistence type="predicted"/>
<feature type="region of interest" description="Disordered" evidence="1">
    <location>
        <begin position="139"/>
        <end position="172"/>
    </location>
</feature>
<evidence type="ECO:0000313" key="3">
    <source>
        <dbReference type="EMBL" id="KAK6173558.1"/>
    </source>
</evidence>
<accession>A0AAN8JFZ3</accession>
<sequence length="278" mass="30688">MQMLVCLVLVSIAMIMPTDGFRGRLQLINQLTRSRTIASPAAPVKPPPRTPAPVYQPPNRSTNWAPARAFPPQNKPTPWKPAPAYPRQNKPTQWAPAPAFTTPNRPQPRVPAYVLPPQNKPTPWIPPPVYSPANRQRQWAPAPIFPPQPPLKPLPIEPEEETTPPPPPTPPAAAAAISLANYSAMGEETLTKLNVQLSNLRNQAMSQIELIPVVDVLEDVLPLIEDFLIELGDSIIKFQEILPPSVTPDLNTAKLPAVFRRILGSGVKHQQGVQYNWI</sequence>
<feature type="signal peptide" evidence="2">
    <location>
        <begin position="1"/>
        <end position="20"/>
    </location>
</feature>
<gene>
    <name evidence="3" type="ORF">SNE40_016984</name>
</gene>
<feature type="compositionally biased region" description="Pro residues" evidence="1">
    <location>
        <begin position="143"/>
        <end position="156"/>
    </location>
</feature>